<feature type="compositionally biased region" description="Basic and acidic residues" evidence="8">
    <location>
        <begin position="1906"/>
        <end position="1921"/>
    </location>
</feature>
<dbReference type="Gene3D" id="3.30.70.330">
    <property type="match status" value="4"/>
</dbReference>
<dbReference type="InterPro" id="IPR010912">
    <property type="entry name" value="SPOC_met"/>
</dbReference>
<dbReference type="SMART" id="SM00360">
    <property type="entry name" value="RRM"/>
    <property type="match status" value="4"/>
</dbReference>
<feature type="compositionally biased region" description="Basic and acidic residues" evidence="8">
    <location>
        <begin position="1990"/>
        <end position="2002"/>
    </location>
</feature>
<dbReference type="PANTHER" id="PTHR23189">
    <property type="entry name" value="RNA RECOGNITION MOTIF-CONTAINING"/>
    <property type="match status" value="1"/>
</dbReference>
<organism evidence="11 12">
    <name type="scientific">Limulus polyphemus</name>
    <name type="common">Atlantic horseshoe crab</name>
    <dbReference type="NCBI Taxonomy" id="6850"/>
    <lineage>
        <taxon>Eukaryota</taxon>
        <taxon>Metazoa</taxon>
        <taxon>Ecdysozoa</taxon>
        <taxon>Arthropoda</taxon>
        <taxon>Chelicerata</taxon>
        <taxon>Merostomata</taxon>
        <taxon>Xiphosura</taxon>
        <taxon>Limulidae</taxon>
        <taxon>Limulus</taxon>
    </lineage>
</organism>
<feature type="compositionally biased region" description="Basic and acidic residues" evidence="8">
    <location>
        <begin position="3397"/>
        <end position="3408"/>
    </location>
</feature>
<evidence type="ECO:0000256" key="3">
    <source>
        <dbReference type="ARBA" id="ARBA00022553"/>
    </source>
</evidence>
<reference evidence="12" key="1">
    <citation type="submission" date="2025-08" db="UniProtKB">
        <authorList>
            <consortium name="RefSeq"/>
        </authorList>
    </citation>
    <scope>IDENTIFICATION</scope>
    <source>
        <tissue evidence="12">Muscle</tissue>
    </source>
</reference>
<feature type="compositionally biased region" description="Basic and acidic residues" evidence="8">
    <location>
        <begin position="1886"/>
        <end position="1895"/>
    </location>
</feature>
<feature type="compositionally biased region" description="Basic and acidic residues" evidence="8">
    <location>
        <begin position="922"/>
        <end position="938"/>
    </location>
</feature>
<dbReference type="RefSeq" id="XP_013774796.1">
    <property type="nucleotide sequence ID" value="XM_013919342.2"/>
</dbReference>
<evidence type="ECO:0000256" key="8">
    <source>
        <dbReference type="SAM" id="MobiDB-lite"/>
    </source>
</evidence>
<evidence type="ECO:0000256" key="4">
    <source>
        <dbReference type="ARBA" id="ARBA00022884"/>
    </source>
</evidence>
<feature type="compositionally biased region" description="Polar residues" evidence="8">
    <location>
        <begin position="1330"/>
        <end position="1340"/>
    </location>
</feature>
<dbReference type="InterPro" id="IPR034174">
    <property type="entry name" value="SHARP_RRM3"/>
</dbReference>
<feature type="compositionally biased region" description="Polar residues" evidence="8">
    <location>
        <begin position="848"/>
        <end position="857"/>
    </location>
</feature>
<feature type="region of interest" description="Disordered" evidence="8">
    <location>
        <begin position="2223"/>
        <end position="2252"/>
    </location>
</feature>
<keyword evidence="11" id="KW-1185">Reference proteome</keyword>
<feature type="compositionally biased region" description="Basic and acidic residues" evidence="8">
    <location>
        <begin position="2623"/>
        <end position="2635"/>
    </location>
</feature>
<feature type="compositionally biased region" description="Basic residues" evidence="8">
    <location>
        <begin position="3768"/>
        <end position="3785"/>
    </location>
</feature>
<evidence type="ECO:0000256" key="1">
    <source>
        <dbReference type="ARBA" id="ARBA00004123"/>
    </source>
</evidence>
<feature type="compositionally biased region" description="Basic and acidic residues" evidence="8">
    <location>
        <begin position="2010"/>
        <end position="2028"/>
    </location>
</feature>
<feature type="compositionally biased region" description="Basic and acidic residues" evidence="8">
    <location>
        <begin position="3969"/>
        <end position="3989"/>
    </location>
</feature>
<feature type="compositionally biased region" description="Basic and acidic residues" evidence="8">
    <location>
        <begin position="778"/>
        <end position="798"/>
    </location>
</feature>
<dbReference type="Gene3D" id="2.40.290.10">
    <property type="match status" value="1"/>
</dbReference>
<feature type="region of interest" description="Disordered" evidence="8">
    <location>
        <begin position="2609"/>
        <end position="2666"/>
    </location>
</feature>
<comment type="similarity">
    <text evidence="2">Belongs to the RRM Spen family.</text>
</comment>
<feature type="compositionally biased region" description="Basic residues" evidence="8">
    <location>
        <begin position="2235"/>
        <end position="2250"/>
    </location>
</feature>
<dbReference type="PROSITE" id="PS50917">
    <property type="entry name" value="SPOC"/>
    <property type="match status" value="1"/>
</dbReference>
<feature type="region of interest" description="Disordered" evidence="8">
    <location>
        <begin position="2183"/>
        <end position="2211"/>
    </location>
</feature>
<dbReference type="InterPro" id="IPR034173">
    <property type="entry name" value="SHARP_RRM2"/>
</dbReference>
<dbReference type="CDD" id="cd12349">
    <property type="entry name" value="RRM2_SHARP"/>
    <property type="match status" value="1"/>
</dbReference>
<feature type="domain" description="SPOC" evidence="10">
    <location>
        <begin position="5304"/>
        <end position="5471"/>
    </location>
</feature>
<feature type="compositionally biased region" description="Basic and acidic residues" evidence="8">
    <location>
        <begin position="2653"/>
        <end position="2662"/>
    </location>
</feature>
<feature type="compositionally biased region" description="Basic and acidic residues" evidence="8">
    <location>
        <begin position="158"/>
        <end position="171"/>
    </location>
</feature>
<proteinExistence type="inferred from homology"/>
<dbReference type="Pfam" id="PF07744">
    <property type="entry name" value="SPOC"/>
    <property type="match status" value="1"/>
</dbReference>
<dbReference type="SUPFAM" id="SSF54928">
    <property type="entry name" value="RNA-binding domain, RBD"/>
    <property type="match status" value="2"/>
</dbReference>
<feature type="compositionally biased region" description="Low complexity" evidence="8">
    <location>
        <begin position="5208"/>
        <end position="5222"/>
    </location>
</feature>
<feature type="region of interest" description="Disordered" evidence="8">
    <location>
        <begin position="3515"/>
        <end position="3536"/>
    </location>
</feature>
<feature type="domain" description="RRM" evidence="9">
    <location>
        <begin position="378"/>
        <end position="456"/>
    </location>
</feature>
<feature type="compositionally biased region" description="Basic residues" evidence="8">
    <location>
        <begin position="2636"/>
        <end position="2652"/>
    </location>
</feature>
<feature type="region of interest" description="Disordered" evidence="8">
    <location>
        <begin position="2301"/>
        <end position="2325"/>
    </location>
</feature>
<evidence type="ECO:0000259" key="9">
    <source>
        <dbReference type="PROSITE" id="PS50102"/>
    </source>
</evidence>
<evidence type="ECO:0000259" key="10">
    <source>
        <dbReference type="PROSITE" id="PS50917"/>
    </source>
</evidence>
<feature type="compositionally biased region" description="Polar residues" evidence="8">
    <location>
        <begin position="5187"/>
        <end position="5207"/>
    </location>
</feature>
<feature type="region of interest" description="Disordered" evidence="8">
    <location>
        <begin position="4197"/>
        <end position="4217"/>
    </location>
</feature>
<evidence type="ECO:0000256" key="5">
    <source>
        <dbReference type="ARBA" id="ARBA00023242"/>
    </source>
</evidence>
<comment type="subcellular location">
    <subcellularLocation>
        <location evidence="1">Nucleus</location>
    </subcellularLocation>
</comment>
<keyword evidence="3" id="KW-0597">Phosphoprotein</keyword>
<dbReference type="CDD" id="cd12350">
    <property type="entry name" value="RRM3_SHARP"/>
    <property type="match status" value="1"/>
</dbReference>
<dbReference type="Pfam" id="PF00076">
    <property type="entry name" value="RRM_1"/>
    <property type="match status" value="2"/>
</dbReference>
<feature type="domain" description="RRM" evidence="9">
    <location>
        <begin position="480"/>
        <end position="558"/>
    </location>
</feature>
<feature type="compositionally biased region" description="Basic and acidic residues" evidence="8">
    <location>
        <begin position="4203"/>
        <end position="4213"/>
    </location>
</feature>
<evidence type="ECO:0000313" key="11">
    <source>
        <dbReference type="Proteomes" id="UP000694941"/>
    </source>
</evidence>
<feature type="region of interest" description="Disordered" evidence="8">
    <location>
        <begin position="745"/>
        <end position="882"/>
    </location>
</feature>
<feature type="region of interest" description="Disordered" evidence="8">
    <location>
        <begin position="4600"/>
        <end position="4651"/>
    </location>
</feature>
<feature type="compositionally biased region" description="Basic and acidic residues" evidence="8">
    <location>
        <begin position="806"/>
        <end position="818"/>
    </location>
</feature>
<feature type="region of interest" description="Disordered" evidence="8">
    <location>
        <begin position="5269"/>
        <end position="5301"/>
    </location>
</feature>
<feature type="region of interest" description="Disordered" evidence="8">
    <location>
        <begin position="2066"/>
        <end position="2096"/>
    </location>
</feature>
<feature type="compositionally biased region" description="Basic and acidic residues" evidence="8">
    <location>
        <begin position="1971"/>
        <end position="1982"/>
    </location>
</feature>
<feature type="compositionally biased region" description="Basic and acidic residues" evidence="8">
    <location>
        <begin position="2338"/>
        <end position="2354"/>
    </location>
</feature>
<feature type="domain" description="RRM" evidence="9">
    <location>
        <begin position="6"/>
        <end position="82"/>
    </location>
</feature>
<feature type="compositionally biased region" description="Basic and acidic residues" evidence="8">
    <location>
        <begin position="3121"/>
        <end position="3133"/>
    </location>
</feature>
<sequence>MVRETRHLWIGNIPDNIREERILDHFKRYGKVQSVKILPKKDENTSTVAATVAFIDIRSAAKAHNADNKIDERTLKTDYYEPPVSSAASSATCIYIHEKDDALGRSIAPLYPAARAPRYPHCVPEDRSYERPPLYYDRLGERDPYLRRSVGIGYHDDESYQARGRSRDRFLRTAPGSVYPDGTERNQGHFPRSHTQRQHFEQQRYPSPLDQYTDEQAAVSSGPGRLLRRSTIASSSVSSTVDSPPPSQSGKRRRPSRQSPHSHSGSRSNSQTRSRSSSHSSSGSRSSSSSSKLRSSSTNSSSRSPSPSKSQSPATSFESHESGKTGRSDRPSSTVSTSFLQSVGTNLNVGSLSVGNQSQNCLINPVKNHSEREERRVLSICVRNLPVRSTDTSLKDGLFHEYKKHGKVTMVKVIGQGPDRYAVVCFKKPSDVEKALEVSKEKLFFGCKIEVTAHEGLDGEDNEFRPLEADLDEFHPKATRTLFIGNLEKDITHSELRKHFEQFGDIIEIDIKKQGATSTSLYAFIQFSDITSVVKAIRKLDGENLYGTNRIKLGFGKSMPTCCVWIDGVVDSVPEKFLRRRFGPVRDVVIDREKGQALVFYDSVDIAQNVVTEMRGRMFGSKKLQVDFASCECQTAFCDKLTSPGLNSLPDDRPWERRERGGRIGYVSRPYGHYDGQQRSGRENIRAMPRGGYNSRSRGQPFSGRYETYHDDVLERRHWNFTEDYNQGSLEDSYEQELREYGYSQRERREFGSDERCNVRERSYSPLRRQDTNSISPSRERNRDDRSTSPLARSERSSTRGSSRTADGHLSKYGGREEGSEDGVNNDEKDCNKPLEADVKFERKRSKQWNNTSDLENQQSQSPTHSIHHSSSRSPPPKERKCSKTWEKLNNHLKGLSSDTLNSPSRDDFFNEEVVNSVNKETSSEKRNNKMDKNKNDLKDSFVTSSSLLTSTTAASYDSVDSFKTETGHHKKRVHNECVEENSVNDLIGQTERKHKLLSVSHLPLSRDVSSSKIQSKEDAESKVVSIKNTNSSTRCKTPEAVASCNERSDSVECLESVSIPANVSNIEKHCNSEITNLKDLQQEHVNILQLLEQLQDKERSSDIDCSTANGQQSKIRKSQTNMEANVSGTMEYTKISTKDSLSVALVQKGGGNDDKSVLCTTPEISHTKVNESNGASEATKLVASQRPVDPRRCVEHHSVSSTSSLNALHSLRRPSLHHVDHSLDMATKKCHELLTTNFAAVEGEVGSTVDSSTSTPFKYQSKLKEDEVSSSSDSTTVCHSSSGMIDLIKTFSSRLQSVSDNTTLSAHETKKEMIPLSLPLPKFAASLRSPKTSPNSLTSPKAPVCSPKSGQSPSSALGCKVFTPRILRDTAKPEHLDSPDPVRENEDRLKIEGINTILTIPRPAVSSTDSCIVETVTPILHLKIEKSTENISDSECSPISSPSCLEKRIKALDEKFTAWSASTTNTETPAETSVTPVIDYQKYNIKKRPKFDYMAPKPSEIMKTLLAKSSIFDQDSKRLEHINEKYEPKEIKFDDSPKIKPFFRTKAAAKEFSSPIQPLNNLSNAIGQSSLGVNKLPVTSSVVTTNTLSPSLTPPTVSSTATTTTTSVSHIVVFNRETQPSSCHFMPFSQLTPESAKTTLPSVLTNVSENELPQTKFSKDCSTASVFQENTSDPTSNLTIKKEQSLSPPACSSISTSRESPLSHVVNHITSVTAVVTQRDFLLNCIKNEPTELRNFTFENNESSVNDIPSKQDIMLGCKNSDYNILKEDIKKESSPSKEAQTFNKEYLPSKQKEHHFNQKDLCSITENVKKEPVQNSFDNEISQTEQIGGNIKKISSWKSDSKQFFKFISETKAECNETQDHQSETKDKVSEPEPKRPKIQHISCTKDIDKSYDKSSSPYTMSCKIEKKNKCSKSLEKNKSSSPKVEPQTSAPEKEELKRKYDTGRVKDDQKHKMKGSREISKSGGKVRANSDVKGSERSHGINFEVVDTNKKREHVDKIKTKANRKSSSREKKQSGSKSEKLKAQTEEAPIYFSMYDKVKARSSQNQSLKDQAVSDTLKKKFGQLKRSRAKKDDKIKSVDMDSDSDGHSVISSDLEIKSKVSRKGKQSKKRKLFIETSSDDAYSQSAFHFETSRDTKFAGNSSDLFSDSDEGMYKDISSSKITPVSMALKRKKIKKDISNIETSSFQNEQSLSHSFMKDKKNKLKSKQTLTKSLKSKIAKSEFETSDDDRIMKPKSKNRDCKKKKNKKDKITEIKSESEFSDSPFSYFMAKERTKYKEVVSTFKESKLDLENSDKEVFFTDSKEKNKTKSNTKEPDLHSDSDFSISDISHFLQKVNTKEKSKKQCHEIKSDSDFSDTFTGFPAQKHTEKNKGKPKNEGICEKEPPSFTDVERKLDPKVVKKEESNSKNISKLANDGLDTKQKISSKKKKKSRKSFKAKEKKVSLVKEAWEETKNLDDNLKESIFTFSKPDGVEKNGDTLNECAELPPRLRPRIFSDGEIKSDYNTQGQLPNILIEQNNLKSNEKGTKNISRDKNNCSSITLDLKDKTLEEEDLGPPPLLENVDFEHREIGNEYKIAEGSSKVVVQTNKSFKDKAVAELDVSITSNTNEGSVKKKKHSKTKTSGEERHASSKDEKHKKKNKKQTKERKKKLNKDACKEQDCNRAQTTITDKKKLSQVENLQLLDEDSRLSEDVKIDEEIVEEARKLEKVLLADSPTDSEETYCFGESDGHYRQDDKHEERKFEEEAAKETQRLEQELFSESWHMKVNKPFSDECLHPESMGDNSVSGSKVSNAKTLKDQDFYTDIEINPSSSRYPETSSFLLQCQEQADFKLVKIGVSEELDKQQKIEDDLAVSALLQAMNEDELPAPEHQKETDFLDSLLQPHPEEHTFGYLFQNSSSSVPVPNSEPKLKNPETKDDNDSHLFARQITPVLQELASLNDSDLCITNKICEEKPSIIDIEGKIKPKPKITPENESTEKNKLVIECNNAQTENNDDELLLNENSLLAESSSELVSIKVPEVSAESLCVNFEYSFQNYESNNRDSKINLQSSIPQVQETKSHFEDTDKFKVIETLKTCNEEPVPPESSNRDSEVNLQSSIPHVKETKLHVKVTETLNISNQEHMHPESSNRDSEVNLQSSIPHAKETKLHVKVTETLNISNQEHIHPESSNRDSEVNLQSSIPQIKETKSHAEDTDKFEVIETSKISNQEPVDPESSNRGSVINLKSSVPQIKETKPQVKDTDKFEIIETSKISNQEPVDPESSNRGSVINLKSCIPQIKETKPQVEDTDKFEVIETSKISNQEPVDPESSNRDAGVNLKSFISQIKETKPQVEDTDTPEVLEISKISNQEPVHSESNSRDSEINLQSSIPQVKETKPQVEDTDMSEVVETSRISNQESKHPESNNRETEINLLSSIPQANEIKSRIRDPCKSKVIETSRISNQESMHPELDSRDSKIDLQPSFPQAKETKSHVQDSDKSEFIGTSSISNQEHTHPGPWQSFELLNVDTHKSSLFSEAENASETELKTTRRRKKKEKTQIKQVYKTATEETSQSSVEIVDKEKQKITCSQLDLFKDVEIFQSYKEYNYIPSCTINKIDELDKLLEKSTNRKVLLKSDQAEVQETISLESQQADVLKIELEDNGRKEGHAYADSKDDTKEHEYVKSTEKETNALQQGCIESKDKNIVIKPVLSLTESKIACENDLFSSSKVPVDTDLEINYLQSRDTEHKSQGAEHQTNHILTERQEITTEEDDNEIHLEECLSSTVDPKHKRPLERPKRGRRLKTRKYSESSLFLPKYETEETEQVSPAITTRSVGRREQLSSVDKNIRTICSDSKEPLVSVNEPVQPLANTEDSINDPQSKSSHQDVNRISISENEGLVVNSEVSNKNIQCTTNPKTSYLEGHSSDSATQEKSHEIIKRQPEIIHMEALGEIAKHDEPKKRKGRKKKGSTDHQPPLLASPPHISSFNSEKLDTKNGELENKDSKPKEPRLLLSLSTSEKPSDQKSQRADSNAYDVFEFRDSEDEEITFEKDIQCSFKERMQEHKYHENEKEKKSDDIKQKASVIEEKDMSGKEYVTELAQHGKIAITIRLHQKEGHDGSSSGTAEVVKTSQTVCVEESKSRPNFGKPKDEVLPSPTLDAFLTGPCKSTRKAIQLQSQSSKTSVDEVIEDVIKGHFEGAELFEETTEITGVSQRLTRRTHGCHRSGEALPRQEETQEEYSTVKSEPVFIISDNFVKDQPTESLKTPVSQSVVSNPIDFSGSSSEFETSKPETRMLLRSYRITRSASKIESSHETSVSPQSLSENLVEQTVNQSDNEALFSSDVSCENESSLTALPVLKVELPQVVTSVKHGKILEKKKESTSSLSGKEDETDSRSSPTVLIDPVTGFLTPVNKKGEPTGVIRETPDMYDRSISKPLGLSVTNIDSHLTTSSTTARLVSSLEHTHLIKCTPGHTKPHPPVPLSSVIEPKCLKPEKFLSSTLTPVIVQQTQEATAKTPVSTTASIPQASEFASGESMTTKHTTLVSSAVLETTPILVQPHITITGSVTTTTVVSSQHGDMLSPTILAAKDLAMGQPLVQIAQPMPGLPNTLSSSYTSPIHVASSQSHRTSKSSTTATVHSSQASLISHQSVVKTKATTGHHHGDNPIRDSHNNHTVLSSKVEGGVKSEVVGEKSDPLVRNNTCITTTSTAHLQPLVGVKQESTCHGTVPPKFNQTTSVVTSRTVQETTSNTPLLQTSVTEEMSQLPISSPGSRELFVTTSSEKNEHPYPPKHNPNYFHQPGFPVGYETSVHPGTGVMVSTSSGGVIAELLQNPHLIKQRKEYLAAQHSVSAPGSKVSERMSSQVGRSPGPCGGPLHADIAVRVGNPTPPHTPTPPVTSSHSLQTQELHSAHVPQGFHLRHPSQSPLIMAPPHPHMNIHPSDLPAYIHMYAASHPHYVALLPELRAQHEAQARAAVAMGMTPQFGFSPIPVPAGFRQPVDPLMVHAVMSESKPESKANQRKDDKLLPYKTVKLKQDITELKAHENQEKHRPHNTVEITKQHIIASAIPGLQPSGHYEQIVHQLSPHISIQNHERNTDSPVSGQLRHPPAHLSGCRVEELIPPEVPSRLIQPLKSEAEKEIKPPAAHQNPPSTIPYHTLKIRGISGQSVSAIGAPSSGHLEGRPVHDRAYTAGALSLTRDVVSYSRKHLVSHPNTDSQNKTPVSLRQYAQQGPSVSPKSLSLSTTPSTLSVTSGISALSPRGTVLSPRPPSVSSGGGEIVSSRRASIHLMPQTGSEAPVSAHAMSHPTGVPRIQPETPPHDSQVPPQGDSLLLQRYPVMWQGLLALKNDQAAVQMHFVSGNPLIAQASLPTMTEGGTPPVRIAQRMRLEQNQLEGVARKMQMLEEHCILLALPCGRDHMDVLQQSNNLRNGFINYLQLKQAAGIVNAAAPGSQQAAYVIHIFPSCDFSNENMARIAPDLLHSVSDIAHLLIIIATV</sequence>
<dbReference type="InterPro" id="IPR000504">
    <property type="entry name" value="RRM_dom"/>
</dbReference>
<feature type="compositionally biased region" description="Basic and acidic residues" evidence="8">
    <location>
        <begin position="3352"/>
        <end position="3362"/>
    </location>
</feature>
<feature type="coiled-coil region" evidence="7">
    <location>
        <begin position="1064"/>
        <end position="1098"/>
    </location>
</feature>
<feature type="compositionally biased region" description="Basic and acidic residues" evidence="8">
    <location>
        <begin position="2223"/>
        <end position="2234"/>
    </location>
</feature>
<keyword evidence="4 6" id="KW-0694">RNA-binding</keyword>
<feature type="compositionally biased region" description="Basic and acidic residues" evidence="8">
    <location>
        <begin position="2909"/>
        <end position="2921"/>
    </location>
</feature>
<feature type="domain" description="RRM" evidence="9">
    <location>
        <begin position="562"/>
        <end position="631"/>
    </location>
</feature>
<feature type="compositionally biased region" description="Basic and acidic residues" evidence="8">
    <location>
        <begin position="4638"/>
        <end position="4649"/>
    </location>
</feature>
<feature type="compositionally biased region" description="Basic residues" evidence="8">
    <location>
        <begin position="2425"/>
        <end position="2437"/>
    </location>
</feature>
<gene>
    <name evidence="12" type="primary">LOC106459695</name>
</gene>
<feature type="compositionally biased region" description="Basic and acidic residues" evidence="8">
    <location>
        <begin position="1934"/>
        <end position="1963"/>
    </location>
</feature>
<feature type="region of interest" description="Disordered" evidence="8">
    <location>
        <begin position="1329"/>
        <end position="1353"/>
    </location>
</feature>
<feature type="region of interest" description="Disordered" evidence="8">
    <location>
        <begin position="3118"/>
        <end position="3148"/>
    </location>
</feature>
<feature type="compositionally biased region" description="Basic and acidic residues" evidence="8">
    <location>
        <begin position="2367"/>
        <end position="2407"/>
    </location>
</feature>
<feature type="compositionally biased region" description="Basic and acidic residues" evidence="8">
    <location>
        <begin position="2301"/>
        <end position="2323"/>
    </location>
</feature>
<feature type="compositionally biased region" description="Low complexity" evidence="8">
    <location>
        <begin position="257"/>
        <end position="313"/>
    </location>
</feature>
<feature type="compositionally biased region" description="Polar residues" evidence="8">
    <location>
        <begin position="3848"/>
        <end position="3862"/>
    </location>
</feature>
<dbReference type="InterPro" id="IPR012677">
    <property type="entry name" value="Nucleotide-bd_a/b_plait_sf"/>
</dbReference>
<feature type="region of interest" description="Disordered" evidence="8">
    <location>
        <begin position="5182"/>
        <end position="5222"/>
    </location>
</feature>
<dbReference type="PROSITE" id="PS50102">
    <property type="entry name" value="RRM"/>
    <property type="match status" value="4"/>
</dbReference>
<feature type="region of interest" description="Disordered" evidence="8">
    <location>
        <begin position="3327"/>
        <end position="3408"/>
    </location>
</feature>
<dbReference type="CDD" id="cd21543">
    <property type="entry name" value="SPOC_SHARP"/>
    <property type="match status" value="1"/>
</dbReference>
<feature type="compositionally biased region" description="Low complexity" evidence="8">
    <location>
        <begin position="230"/>
        <end position="242"/>
    </location>
</feature>
<feature type="compositionally biased region" description="Polar residues" evidence="8">
    <location>
        <begin position="4613"/>
        <end position="4634"/>
    </location>
</feature>
<accession>A0ABM1B4Q7</accession>
<feature type="region of interest" description="Disordered" evidence="8">
    <location>
        <begin position="3929"/>
        <end position="4013"/>
    </location>
</feature>
<name>A0ABM1B4Q7_LIMPO</name>
<feature type="compositionally biased region" description="Basic and acidic residues" evidence="8">
    <location>
        <begin position="318"/>
        <end position="330"/>
    </location>
</feature>
<feature type="compositionally biased region" description="Polar residues" evidence="8">
    <location>
        <begin position="2183"/>
        <end position="2196"/>
    </location>
</feature>
<feature type="region of interest" description="Disordered" evidence="8">
    <location>
        <begin position="2896"/>
        <end position="2921"/>
    </location>
</feature>
<feature type="region of interest" description="Disordered" evidence="8">
    <location>
        <begin position="4826"/>
        <end position="4846"/>
    </location>
</feature>
<feature type="region of interest" description="Disordered" evidence="8">
    <location>
        <begin position="2338"/>
        <end position="2441"/>
    </location>
</feature>
<feature type="compositionally biased region" description="Basic and acidic residues" evidence="8">
    <location>
        <begin position="745"/>
        <end position="771"/>
    </location>
</feature>
<evidence type="ECO:0000256" key="7">
    <source>
        <dbReference type="SAM" id="Coils"/>
    </source>
</evidence>
<feature type="region of interest" description="Disordered" evidence="8">
    <location>
        <begin position="1857"/>
        <end position="2029"/>
    </location>
</feature>
<feature type="region of interest" description="Disordered" evidence="8">
    <location>
        <begin position="3848"/>
        <end position="3868"/>
    </location>
</feature>
<keyword evidence="5" id="KW-0539">Nucleus</keyword>
<feature type="region of interest" description="Disordered" evidence="8">
    <location>
        <begin position="918"/>
        <end position="938"/>
    </location>
</feature>
<evidence type="ECO:0000256" key="2">
    <source>
        <dbReference type="ARBA" id="ARBA00005387"/>
    </source>
</evidence>
<evidence type="ECO:0000256" key="6">
    <source>
        <dbReference type="PROSITE-ProRule" id="PRU00176"/>
    </source>
</evidence>
<feature type="compositionally biased region" description="Low complexity" evidence="8">
    <location>
        <begin position="2897"/>
        <end position="2907"/>
    </location>
</feature>
<feature type="compositionally biased region" description="Basic and acidic residues" evidence="8">
    <location>
        <begin position="2073"/>
        <end position="2082"/>
    </location>
</feature>
<dbReference type="SUPFAM" id="SSF100939">
    <property type="entry name" value="SPOC domain-like"/>
    <property type="match status" value="1"/>
</dbReference>
<feature type="region of interest" description="Disordered" evidence="8">
    <location>
        <begin position="3889"/>
        <end position="3914"/>
    </location>
</feature>
<keyword evidence="7" id="KW-0175">Coiled coil</keyword>
<feature type="region of interest" description="Disordered" evidence="8">
    <location>
        <begin position="3758"/>
        <end position="3785"/>
    </location>
</feature>
<protein>
    <submittedName>
        <fullName evidence="12">LOW QUALITY PROTEIN: msx2-interacting protein-like</fullName>
    </submittedName>
</protein>
<feature type="region of interest" description="Disordered" evidence="8">
    <location>
        <begin position="4355"/>
        <end position="4381"/>
    </location>
</feature>
<dbReference type="InterPro" id="IPR016194">
    <property type="entry name" value="SPOC-like_C_dom_sf"/>
</dbReference>
<feature type="compositionally biased region" description="Low complexity" evidence="8">
    <location>
        <begin position="4600"/>
        <end position="4612"/>
    </location>
</feature>
<dbReference type="InterPro" id="IPR012921">
    <property type="entry name" value="SPOC_C"/>
</dbReference>
<feature type="compositionally biased region" description="Basic and acidic residues" evidence="8">
    <location>
        <begin position="2728"/>
        <end position="2750"/>
    </location>
</feature>
<feature type="region of interest" description="Disordered" evidence="8">
    <location>
        <begin position="666"/>
        <end position="705"/>
    </location>
</feature>
<feature type="compositionally biased region" description="Polar residues" evidence="8">
    <location>
        <begin position="1922"/>
        <end position="1933"/>
    </location>
</feature>
<feature type="region of interest" description="Disordered" evidence="8">
    <location>
        <begin position="214"/>
        <end position="337"/>
    </location>
</feature>
<dbReference type="GeneID" id="106459695"/>
<evidence type="ECO:0000313" key="12">
    <source>
        <dbReference type="RefSeq" id="XP_013774796.1"/>
    </source>
</evidence>
<dbReference type="InterPro" id="IPR035979">
    <property type="entry name" value="RBD_domain_sf"/>
</dbReference>
<dbReference type="Proteomes" id="UP000694941">
    <property type="component" value="Unplaced"/>
</dbReference>
<feature type="region of interest" description="Disordered" evidence="8">
    <location>
        <begin position="158"/>
        <end position="202"/>
    </location>
</feature>
<feature type="compositionally biased region" description="Basic and acidic residues" evidence="8">
    <location>
        <begin position="826"/>
        <end position="841"/>
    </location>
</feature>
<feature type="compositionally biased region" description="Basic and acidic residues" evidence="8">
    <location>
        <begin position="1857"/>
        <end position="1878"/>
    </location>
</feature>
<feature type="region of interest" description="Disordered" evidence="8">
    <location>
        <begin position="2718"/>
        <end position="2750"/>
    </location>
</feature>